<proteinExistence type="predicted"/>
<accession>A0A7W7T0Y0</accession>
<evidence type="ECO:0000313" key="2">
    <source>
        <dbReference type="Proteomes" id="UP000542674"/>
    </source>
</evidence>
<reference evidence="1 2" key="1">
    <citation type="submission" date="2020-08" db="EMBL/GenBank/DDBJ databases">
        <title>Sequencing the genomes of 1000 actinobacteria strains.</title>
        <authorList>
            <person name="Klenk H.-P."/>
        </authorList>
    </citation>
    <scope>NUCLEOTIDE SEQUENCE [LARGE SCALE GENOMIC DNA]</scope>
    <source>
        <strain evidence="1 2">DSM 45084</strain>
    </source>
</reference>
<dbReference type="AlphaFoldDB" id="A0A7W7T0Y0"/>
<protein>
    <submittedName>
        <fullName evidence="1">Ribosome-associated translation inhibitor RaiA</fullName>
    </submittedName>
</protein>
<dbReference type="InterPro" id="IPR036567">
    <property type="entry name" value="RHF-like"/>
</dbReference>
<evidence type="ECO:0000313" key="1">
    <source>
        <dbReference type="EMBL" id="MBB4964241.1"/>
    </source>
</evidence>
<keyword evidence="2" id="KW-1185">Reference proteome</keyword>
<dbReference type="RefSeq" id="WP_184667129.1">
    <property type="nucleotide sequence ID" value="NZ_BAABAI010000027.1"/>
</dbReference>
<dbReference type="EMBL" id="JACHJS010000001">
    <property type="protein sequence ID" value="MBB4964241.1"/>
    <property type="molecule type" value="Genomic_DNA"/>
</dbReference>
<comment type="caution">
    <text evidence="1">The sequence shown here is derived from an EMBL/GenBank/DDBJ whole genome shotgun (WGS) entry which is preliminary data.</text>
</comment>
<dbReference type="Proteomes" id="UP000542674">
    <property type="component" value="Unassembled WGS sequence"/>
</dbReference>
<organism evidence="1 2">
    <name type="scientific">Saccharothrix violaceirubra</name>
    <dbReference type="NCBI Taxonomy" id="413306"/>
    <lineage>
        <taxon>Bacteria</taxon>
        <taxon>Bacillati</taxon>
        <taxon>Actinomycetota</taxon>
        <taxon>Actinomycetes</taxon>
        <taxon>Pseudonocardiales</taxon>
        <taxon>Pseudonocardiaceae</taxon>
        <taxon>Saccharothrix</taxon>
    </lineage>
</organism>
<gene>
    <name evidence="1" type="ORF">F4559_001600</name>
</gene>
<name>A0A7W7T0Y0_9PSEU</name>
<dbReference type="SUPFAM" id="SSF69754">
    <property type="entry name" value="Ribosome binding protein Y (YfiA homologue)"/>
    <property type="match status" value="1"/>
</dbReference>
<sequence>MPDTREGTAIVAQRLNLATGFLASERGWVSERLSKLGSRLRSFRHDEIDLEISMKDRRGAGQRVTLECWINCRPRLHLVATSSARDLPAALGEVRNELIRQVDVAETRTDPRGNRVLRLVPRLPDGEQNSIPVRDPLL</sequence>